<dbReference type="InterPro" id="IPR018253">
    <property type="entry name" value="DnaJ_domain_CS"/>
</dbReference>
<dbReference type="PANTHER" id="PTHR45168">
    <property type="entry name" value="DNAJ HOMOLOG SUBFAMILY B MEMBER 2"/>
    <property type="match status" value="1"/>
</dbReference>
<dbReference type="SUPFAM" id="SSF46565">
    <property type="entry name" value="Chaperone J-domain"/>
    <property type="match status" value="1"/>
</dbReference>
<gene>
    <name evidence="3" type="ORF">CSSPJE1EN2_LOCUS1337</name>
</gene>
<dbReference type="Proteomes" id="UP001497522">
    <property type="component" value="Chromosome 1"/>
</dbReference>
<dbReference type="InterPro" id="IPR001623">
    <property type="entry name" value="DnaJ_domain"/>
</dbReference>
<dbReference type="Gene3D" id="1.10.287.110">
    <property type="entry name" value="DnaJ domain"/>
    <property type="match status" value="1"/>
</dbReference>
<evidence type="ECO:0000256" key="1">
    <source>
        <dbReference type="SAM" id="MobiDB-lite"/>
    </source>
</evidence>
<proteinExistence type="predicted"/>
<dbReference type="PROSITE" id="PS00636">
    <property type="entry name" value="DNAJ_1"/>
    <property type="match status" value="1"/>
</dbReference>
<accession>A0ABP1A723</accession>
<dbReference type="SMART" id="SM00271">
    <property type="entry name" value="DnaJ"/>
    <property type="match status" value="1"/>
</dbReference>
<dbReference type="InterPro" id="IPR043183">
    <property type="entry name" value="DNJB2/6-like"/>
</dbReference>
<evidence type="ECO:0000313" key="4">
    <source>
        <dbReference type="Proteomes" id="UP001497522"/>
    </source>
</evidence>
<keyword evidence="4" id="KW-1185">Reference proteome</keyword>
<dbReference type="EMBL" id="OZ023702">
    <property type="protein sequence ID" value="CAK9858342.1"/>
    <property type="molecule type" value="Genomic_DNA"/>
</dbReference>
<dbReference type="PANTHER" id="PTHR45168:SF3">
    <property type="entry name" value="DNAJ HEAT SHOCK PROTEIN FAMILY (HSP40) MEMBER B2"/>
    <property type="match status" value="1"/>
</dbReference>
<name>A0ABP1A723_9BRYO</name>
<sequence length="77" mass="8742">MKWHPDKNPNNKKEAEAKFKQIAEAYEVLSDPQKRAIYNQAGEEGLKGQAPPPYHPGGSSQWFPSWSNFVPLQSQKC</sequence>
<dbReference type="InterPro" id="IPR036869">
    <property type="entry name" value="J_dom_sf"/>
</dbReference>
<reference evidence="3 4" key="1">
    <citation type="submission" date="2024-03" db="EMBL/GenBank/DDBJ databases">
        <authorList>
            <consortium name="ELIXIR-Norway"/>
            <consortium name="Elixir Norway"/>
        </authorList>
    </citation>
    <scope>NUCLEOTIDE SEQUENCE [LARGE SCALE GENOMIC DNA]</scope>
</reference>
<evidence type="ECO:0000313" key="3">
    <source>
        <dbReference type="EMBL" id="CAK9858342.1"/>
    </source>
</evidence>
<evidence type="ECO:0000259" key="2">
    <source>
        <dbReference type="PROSITE" id="PS50076"/>
    </source>
</evidence>
<feature type="region of interest" description="Disordered" evidence="1">
    <location>
        <begin position="40"/>
        <end position="60"/>
    </location>
</feature>
<dbReference type="Pfam" id="PF00226">
    <property type="entry name" value="DnaJ"/>
    <property type="match status" value="1"/>
</dbReference>
<dbReference type="CDD" id="cd06257">
    <property type="entry name" value="DnaJ"/>
    <property type="match status" value="1"/>
</dbReference>
<dbReference type="PRINTS" id="PR00625">
    <property type="entry name" value="JDOMAIN"/>
</dbReference>
<dbReference type="PROSITE" id="PS50076">
    <property type="entry name" value="DNAJ_2"/>
    <property type="match status" value="1"/>
</dbReference>
<organism evidence="3 4">
    <name type="scientific">Sphagnum jensenii</name>
    <dbReference type="NCBI Taxonomy" id="128206"/>
    <lineage>
        <taxon>Eukaryota</taxon>
        <taxon>Viridiplantae</taxon>
        <taxon>Streptophyta</taxon>
        <taxon>Embryophyta</taxon>
        <taxon>Bryophyta</taxon>
        <taxon>Sphagnophytina</taxon>
        <taxon>Sphagnopsida</taxon>
        <taxon>Sphagnales</taxon>
        <taxon>Sphagnaceae</taxon>
        <taxon>Sphagnum</taxon>
    </lineage>
</organism>
<feature type="domain" description="J" evidence="2">
    <location>
        <begin position="1"/>
        <end position="42"/>
    </location>
</feature>
<protein>
    <recommendedName>
        <fullName evidence="2">J domain-containing protein</fullName>
    </recommendedName>
</protein>